<dbReference type="PANTHER" id="PTHR43798">
    <property type="entry name" value="MONOACYLGLYCEROL LIPASE"/>
    <property type="match status" value="1"/>
</dbReference>
<dbReference type="RefSeq" id="WP_135244717.1">
    <property type="nucleotide sequence ID" value="NZ_SIHO01000001.1"/>
</dbReference>
<dbReference type="Proteomes" id="UP000297737">
    <property type="component" value="Unassembled WGS sequence"/>
</dbReference>
<dbReference type="Pfam" id="PF12697">
    <property type="entry name" value="Abhydrolase_6"/>
    <property type="match status" value="1"/>
</dbReference>
<dbReference type="OrthoDB" id="9804723at2"/>
<evidence type="ECO:0000313" key="2">
    <source>
        <dbReference type="EMBL" id="TFU05993.1"/>
    </source>
</evidence>
<dbReference type="GO" id="GO:0016020">
    <property type="term" value="C:membrane"/>
    <property type="evidence" value="ECO:0007669"/>
    <property type="project" value="TreeGrafter"/>
</dbReference>
<name>A0A4Y9ES11_9SPHN</name>
<dbReference type="EMBL" id="SIHO01000001">
    <property type="protein sequence ID" value="TFU05993.1"/>
    <property type="molecule type" value="Genomic_DNA"/>
</dbReference>
<sequence>MTSLTRQYRQIPDGEVWTLEWRDAGERAPWLHFLHATGMNAELYRPLLAPLAGEFNIVASDARGHGMTKLPADPDQLQRWTTYQDDLGALLASYGRSEPWLLAGHSMGATVTLELAARTPGLARAVLMIEPATVPFANAAAFEAERVAGTSGPSHMDAQARRRRRDWPSLAELRAAYHGRGVFKTWGDEWLDAYLAGGTRPNAEGGVSLSCDPLWEAATFRAVSATLEASLHDWHGPMALLFANEGSTVTRADVPVFMARPGRTEAYFEQAGHFLPVEHPDEVAAAIRELAARS</sequence>
<keyword evidence="3" id="KW-1185">Reference proteome</keyword>
<protein>
    <submittedName>
        <fullName evidence="2">Alpha/beta hydrolase</fullName>
    </submittedName>
</protein>
<dbReference type="GO" id="GO:0016787">
    <property type="term" value="F:hydrolase activity"/>
    <property type="evidence" value="ECO:0007669"/>
    <property type="project" value="UniProtKB-KW"/>
</dbReference>
<dbReference type="SUPFAM" id="SSF53474">
    <property type="entry name" value="alpha/beta-Hydrolases"/>
    <property type="match status" value="1"/>
</dbReference>
<dbReference type="InterPro" id="IPR029058">
    <property type="entry name" value="AB_hydrolase_fold"/>
</dbReference>
<organism evidence="2 3">
    <name type="scientific">Glacieibacterium arshaanense</name>
    <dbReference type="NCBI Taxonomy" id="2511025"/>
    <lineage>
        <taxon>Bacteria</taxon>
        <taxon>Pseudomonadati</taxon>
        <taxon>Pseudomonadota</taxon>
        <taxon>Alphaproteobacteria</taxon>
        <taxon>Sphingomonadales</taxon>
        <taxon>Sphingosinicellaceae</taxon>
        <taxon>Glacieibacterium</taxon>
    </lineage>
</organism>
<comment type="caution">
    <text evidence="2">The sequence shown here is derived from an EMBL/GenBank/DDBJ whole genome shotgun (WGS) entry which is preliminary data.</text>
</comment>
<accession>A0A4Y9ES11</accession>
<proteinExistence type="predicted"/>
<dbReference type="AlphaFoldDB" id="A0A4Y9ES11"/>
<evidence type="ECO:0000313" key="3">
    <source>
        <dbReference type="Proteomes" id="UP000297737"/>
    </source>
</evidence>
<feature type="domain" description="AB hydrolase-1" evidence="1">
    <location>
        <begin position="33"/>
        <end position="286"/>
    </location>
</feature>
<dbReference type="InterPro" id="IPR050266">
    <property type="entry name" value="AB_hydrolase_sf"/>
</dbReference>
<reference evidence="2 3" key="1">
    <citation type="submission" date="2019-02" db="EMBL/GenBank/DDBJ databases">
        <title>Polymorphobacter sp. isolated from the lake at the Tibet of China.</title>
        <authorList>
            <person name="Li A."/>
        </authorList>
    </citation>
    <scope>NUCLEOTIDE SEQUENCE [LARGE SCALE GENOMIC DNA]</scope>
    <source>
        <strain evidence="2 3">DJ1R-1</strain>
    </source>
</reference>
<dbReference type="PANTHER" id="PTHR43798:SF33">
    <property type="entry name" value="HYDROLASE, PUTATIVE (AFU_ORTHOLOGUE AFUA_2G14860)-RELATED"/>
    <property type="match status" value="1"/>
</dbReference>
<dbReference type="Gene3D" id="3.40.50.1820">
    <property type="entry name" value="alpha/beta hydrolase"/>
    <property type="match status" value="1"/>
</dbReference>
<keyword evidence="2" id="KW-0378">Hydrolase</keyword>
<evidence type="ECO:0000259" key="1">
    <source>
        <dbReference type="Pfam" id="PF12697"/>
    </source>
</evidence>
<dbReference type="InterPro" id="IPR000073">
    <property type="entry name" value="AB_hydrolase_1"/>
</dbReference>
<gene>
    <name evidence="2" type="ORF">EUV02_02930</name>
</gene>